<dbReference type="AlphaFoldDB" id="A0A2Z7BX82"/>
<name>A0A2Z7BX82_9LAMI</name>
<feature type="region of interest" description="Disordered" evidence="1">
    <location>
        <begin position="44"/>
        <end position="126"/>
    </location>
</feature>
<evidence type="ECO:0000313" key="3">
    <source>
        <dbReference type="Proteomes" id="UP000250235"/>
    </source>
</evidence>
<evidence type="ECO:0000313" key="2">
    <source>
        <dbReference type="EMBL" id="KZV39243.1"/>
    </source>
</evidence>
<organism evidence="2 3">
    <name type="scientific">Dorcoceras hygrometricum</name>
    <dbReference type="NCBI Taxonomy" id="472368"/>
    <lineage>
        <taxon>Eukaryota</taxon>
        <taxon>Viridiplantae</taxon>
        <taxon>Streptophyta</taxon>
        <taxon>Embryophyta</taxon>
        <taxon>Tracheophyta</taxon>
        <taxon>Spermatophyta</taxon>
        <taxon>Magnoliopsida</taxon>
        <taxon>eudicotyledons</taxon>
        <taxon>Gunneridae</taxon>
        <taxon>Pentapetalae</taxon>
        <taxon>asterids</taxon>
        <taxon>lamiids</taxon>
        <taxon>Lamiales</taxon>
        <taxon>Gesneriaceae</taxon>
        <taxon>Didymocarpoideae</taxon>
        <taxon>Trichosporeae</taxon>
        <taxon>Loxocarpinae</taxon>
        <taxon>Dorcoceras</taxon>
    </lineage>
</organism>
<proteinExistence type="predicted"/>
<evidence type="ECO:0000256" key="1">
    <source>
        <dbReference type="SAM" id="MobiDB-lite"/>
    </source>
</evidence>
<dbReference type="EMBL" id="KV001291">
    <property type="protein sequence ID" value="KZV39243.1"/>
    <property type="molecule type" value="Genomic_DNA"/>
</dbReference>
<gene>
    <name evidence="2" type="ORF">F511_24471</name>
</gene>
<accession>A0A2Z7BX82</accession>
<protein>
    <submittedName>
        <fullName evidence="2">Uncharacterized protein</fullName>
    </submittedName>
</protein>
<reference evidence="2 3" key="1">
    <citation type="journal article" date="2015" name="Proc. Natl. Acad. Sci. U.S.A.">
        <title>The resurrection genome of Boea hygrometrica: A blueprint for survival of dehydration.</title>
        <authorList>
            <person name="Xiao L."/>
            <person name="Yang G."/>
            <person name="Zhang L."/>
            <person name="Yang X."/>
            <person name="Zhao S."/>
            <person name="Ji Z."/>
            <person name="Zhou Q."/>
            <person name="Hu M."/>
            <person name="Wang Y."/>
            <person name="Chen M."/>
            <person name="Xu Y."/>
            <person name="Jin H."/>
            <person name="Xiao X."/>
            <person name="Hu G."/>
            <person name="Bao F."/>
            <person name="Hu Y."/>
            <person name="Wan P."/>
            <person name="Li L."/>
            <person name="Deng X."/>
            <person name="Kuang T."/>
            <person name="Xiang C."/>
            <person name="Zhu J.K."/>
            <person name="Oliver M.J."/>
            <person name="He Y."/>
        </authorList>
    </citation>
    <scope>NUCLEOTIDE SEQUENCE [LARGE SCALE GENOMIC DNA]</scope>
    <source>
        <strain evidence="3">cv. XS01</strain>
    </source>
</reference>
<dbReference type="Proteomes" id="UP000250235">
    <property type="component" value="Unassembled WGS sequence"/>
</dbReference>
<feature type="compositionally biased region" description="Polar residues" evidence="1">
    <location>
        <begin position="82"/>
        <end position="96"/>
    </location>
</feature>
<keyword evidence="3" id="KW-1185">Reference proteome</keyword>
<sequence>MPSLFLNPARAPSLEYEGSFQLCNIYFEFGVFIPFAAKGKKSAASAGKSVEPSSADVKSKKRKVLSAPSRPVQSSRGRKYSTRSSSRLVSNFSNTGDYPVDLVYSPLDTGDDDGDSDGTPHGSPTTEELIDDYSLEEQNIGLAPESDPPCIPLVNFFSYVWLFTSKHFINFSYGFTFQDLPSRRARFQQLEGSAIDVDFGFSDTGASISTQLVRCVPSVESLSFAKSAVRTFLELGLHQLGETQRLTMISSVSILRASPEFSSDSPLLESVATLFSDSDAAQSRRTLLMAKVEDLASQG</sequence>